<dbReference type="Pfam" id="PF01926">
    <property type="entry name" value="MMR_HSR1"/>
    <property type="match status" value="1"/>
</dbReference>
<gene>
    <name evidence="10" type="primary">engB</name>
    <name evidence="12" type="ORF">AY555_05200</name>
</gene>
<evidence type="ECO:0000256" key="10">
    <source>
        <dbReference type="HAMAP-Rule" id="MF_00321"/>
    </source>
</evidence>
<organism evidence="12 13">
    <name type="scientific">Haematospirillum jordaniae</name>
    <dbReference type="NCBI Taxonomy" id="1549855"/>
    <lineage>
        <taxon>Bacteria</taxon>
        <taxon>Pseudomonadati</taxon>
        <taxon>Pseudomonadota</taxon>
        <taxon>Alphaproteobacteria</taxon>
        <taxon>Rhodospirillales</taxon>
        <taxon>Novispirillaceae</taxon>
        <taxon>Haematospirillum</taxon>
    </lineage>
</organism>
<dbReference type="STRING" id="1549855.AY555_05200"/>
<accession>A0A143DFQ5</accession>
<evidence type="ECO:0000256" key="5">
    <source>
        <dbReference type="ARBA" id="ARBA00022741"/>
    </source>
</evidence>
<dbReference type="Proteomes" id="UP000076066">
    <property type="component" value="Chromosome"/>
</dbReference>
<evidence type="ECO:0000259" key="11">
    <source>
        <dbReference type="PROSITE" id="PS51706"/>
    </source>
</evidence>
<dbReference type="GO" id="GO:0046872">
    <property type="term" value="F:metal ion binding"/>
    <property type="evidence" value="ECO:0007669"/>
    <property type="project" value="UniProtKB-KW"/>
</dbReference>
<comment type="similarity">
    <text evidence="2 10">Belongs to the TRAFAC class TrmE-Era-EngA-EngB-Septin-like GTPase superfamily. EngB GTPase family.</text>
</comment>
<dbReference type="OrthoDB" id="9804921at2"/>
<dbReference type="GeneID" id="53316548"/>
<dbReference type="PANTHER" id="PTHR11649">
    <property type="entry name" value="MSS1/TRME-RELATED GTP-BINDING PROTEIN"/>
    <property type="match status" value="1"/>
</dbReference>
<reference evidence="12 13" key="1">
    <citation type="submission" date="2016-02" db="EMBL/GenBank/DDBJ databases">
        <title>Complete Genome of H5569, the type strain of the newly described species Haematospirillium jordaniae.</title>
        <authorList>
            <person name="Nicholson A.C."/>
            <person name="Humrighouse B.W."/>
            <person name="Loparov V."/>
            <person name="McQuiston J.R."/>
        </authorList>
    </citation>
    <scope>NUCLEOTIDE SEQUENCE [LARGE SCALE GENOMIC DNA]</scope>
    <source>
        <strain evidence="12 13">H5569</strain>
    </source>
</reference>
<feature type="domain" description="EngB-type G" evidence="11">
    <location>
        <begin position="40"/>
        <end position="215"/>
    </location>
</feature>
<keyword evidence="13" id="KW-1185">Reference proteome</keyword>
<evidence type="ECO:0000256" key="1">
    <source>
        <dbReference type="ARBA" id="ARBA00001946"/>
    </source>
</evidence>
<protein>
    <recommendedName>
        <fullName evidence="10">Probable GTP-binding protein EngB</fullName>
    </recommendedName>
</protein>
<evidence type="ECO:0000313" key="12">
    <source>
        <dbReference type="EMBL" id="AMW35565.1"/>
    </source>
</evidence>
<keyword evidence="7 10" id="KW-0342">GTP-binding</keyword>
<dbReference type="InterPro" id="IPR027417">
    <property type="entry name" value="P-loop_NTPase"/>
</dbReference>
<comment type="cofactor">
    <cofactor evidence="1">
        <name>Mg(2+)</name>
        <dbReference type="ChEBI" id="CHEBI:18420"/>
    </cofactor>
</comment>
<keyword evidence="5 10" id="KW-0547">Nucleotide-binding</keyword>
<evidence type="ECO:0000256" key="3">
    <source>
        <dbReference type="ARBA" id="ARBA00022618"/>
    </source>
</evidence>
<dbReference type="Gene3D" id="3.40.50.300">
    <property type="entry name" value="P-loop containing nucleotide triphosphate hydrolases"/>
    <property type="match status" value="1"/>
</dbReference>
<dbReference type="NCBIfam" id="TIGR03598">
    <property type="entry name" value="GTPase_YsxC"/>
    <property type="match status" value="1"/>
</dbReference>
<evidence type="ECO:0000256" key="4">
    <source>
        <dbReference type="ARBA" id="ARBA00022723"/>
    </source>
</evidence>
<dbReference type="InterPro" id="IPR019987">
    <property type="entry name" value="GTP-bd_ribosome_bio_YsxC"/>
</dbReference>
<dbReference type="GO" id="GO:0000917">
    <property type="term" value="P:division septum assembly"/>
    <property type="evidence" value="ECO:0007669"/>
    <property type="project" value="UniProtKB-KW"/>
</dbReference>
<evidence type="ECO:0000256" key="6">
    <source>
        <dbReference type="ARBA" id="ARBA00022842"/>
    </source>
</evidence>
<proteinExistence type="inferred from homology"/>
<dbReference type="GO" id="GO:0005525">
    <property type="term" value="F:GTP binding"/>
    <property type="evidence" value="ECO:0007669"/>
    <property type="project" value="UniProtKB-UniRule"/>
</dbReference>
<sequence length="215" mass="23829">MRDADKPFDDADLEKGRLLFSRPCRFMLGVVSLDKLPEATLPEVCMAGRSNVGKSSLINALTGTRALARTSDTPGRTQEVNFFSLDDRLLLADLPGYGYARAPQDQVKKWTRLVKSYLRGRPNLRRVFLLVDSRHGLKDSDRDIMSMLDTAAVNYQIVLTKTDKLRGDALESVMAKTQQELAKHGASHPLILCTSSTRSEGLDHVRAEIAAIADN</sequence>
<evidence type="ECO:0000256" key="2">
    <source>
        <dbReference type="ARBA" id="ARBA00009638"/>
    </source>
</evidence>
<dbReference type="SUPFAM" id="SSF52540">
    <property type="entry name" value="P-loop containing nucleoside triphosphate hydrolases"/>
    <property type="match status" value="1"/>
</dbReference>
<dbReference type="InterPro" id="IPR006073">
    <property type="entry name" value="GTP-bd"/>
</dbReference>
<evidence type="ECO:0000256" key="7">
    <source>
        <dbReference type="ARBA" id="ARBA00023134"/>
    </source>
</evidence>
<keyword evidence="9 10" id="KW-0131">Cell cycle</keyword>
<dbReference type="EMBL" id="CP014525">
    <property type="protein sequence ID" value="AMW35565.1"/>
    <property type="molecule type" value="Genomic_DNA"/>
</dbReference>
<dbReference type="RefSeq" id="WP_066136604.1">
    <property type="nucleotide sequence ID" value="NZ_CP014525.1"/>
</dbReference>
<dbReference type="InterPro" id="IPR030393">
    <property type="entry name" value="G_ENGB_dom"/>
</dbReference>
<evidence type="ECO:0000256" key="8">
    <source>
        <dbReference type="ARBA" id="ARBA00023210"/>
    </source>
</evidence>
<dbReference type="PANTHER" id="PTHR11649:SF13">
    <property type="entry name" value="ENGB-TYPE G DOMAIN-CONTAINING PROTEIN"/>
    <property type="match status" value="1"/>
</dbReference>
<name>A0A143DFQ5_9PROT</name>
<comment type="function">
    <text evidence="10">Necessary for normal cell division and for the maintenance of normal septation.</text>
</comment>
<keyword evidence="8 10" id="KW-0717">Septation</keyword>
<evidence type="ECO:0000313" key="13">
    <source>
        <dbReference type="Proteomes" id="UP000076066"/>
    </source>
</evidence>
<dbReference type="AlphaFoldDB" id="A0A143DFQ5"/>
<dbReference type="GO" id="GO:0005829">
    <property type="term" value="C:cytosol"/>
    <property type="evidence" value="ECO:0007669"/>
    <property type="project" value="TreeGrafter"/>
</dbReference>
<dbReference type="KEGG" id="hjo:AY555_05200"/>
<keyword evidence="3 10" id="KW-0132">Cell division</keyword>
<dbReference type="HAMAP" id="MF_00321">
    <property type="entry name" value="GTPase_EngB"/>
    <property type="match status" value="1"/>
</dbReference>
<dbReference type="CDD" id="cd01876">
    <property type="entry name" value="YihA_EngB"/>
    <property type="match status" value="1"/>
</dbReference>
<keyword evidence="4" id="KW-0479">Metal-binding</keyword>
<evidence type="ECO:0000256" key="9">
    <source>
        <dbReference type="ARBA" id="ARBA00023306"/>
    </source>
</evidence>
<dbReference type="PROSITE" id="PS51706">
    <property type="entry name" value="G_ENGB"/>
    <property type="match status" value="1"/>
</dbReference>
<keyword evidence="6" id="KW-0460">Magnesium</keyword>